<evidence type="ECO:0000259" key="4">
    <source>
        <dbReference type="PROSITE" id="PS51371"/>
    </source>
</evidence>
<dbReference type="EMBL" id="JAAGRN010000001">
    <property type="protein sequence ID" value="NDY81611.1"/>
    <property type="molecule type" value="Genomic_DNA"/>
</dbReference>
<evidence type="ECO:0000256" key="1">
    <source>
        <dbReference type="ARBA" id="ARBA00023122"/>
    </source>
</evidence>
<gene>
    <name evidence="5" type="ORF">G3I67_00050</name>
</gene>
<dbReference type="InterPro" id="IPR000644">
    <property type="entry name" value="CBS_dom"/>
</dbReference>
<accession>A0A6B2QU10</accession>
<reference evidence="5" key="1">
    <citation type="submission" date="2020-02" db="EMBL/GenBank/DDBJ databases">
        <authorList>
            <person name="Chen W.-M."/>
        </authorList>
    </citation>
    <scope>NUCLEOTIDE SEQUENCE</scope>
    <source>
        <strain evidence="5">NBD-18</strain>
    </source>
</reference>
<dbReference type="PANTHER" id="PTHR43080">
    <property type="entry name" value="CBS DOMAIN-CONTAINING PROTEIN CBSX3, MITOCHONDRIAL"/>
    <property type="match status" value="1"/>
</dbReference>
<dbReference type="PANTHER" id="PTHR43080:SF2">
    <property type="entry name" value="CBS DOMAIN-CONTAINING PROTEIN"/>
    <property type="match status" value="1"/>
</dbReference>
<dbReference type="RefSeq" id="WP_163650881.1">
    <property type="nucleotide sequence ID" value="NZ_JAAGRN010000001.1"/>
</dbReference>
<keyword evidence="3" id="KW-0472">Membrane</keyword>
<dbReference type="InterPro" id="IPR046342">
    <property type="entry name" value="CBS_dom_sf"/>
</dbReference>
<dbReference type="SMART" id="SM00116">
    <property type="entry name" value="CBS"/>
    <property type="match status" value="2"/>
</dbReference>
<feature type="transmembrane region" description="Helical" evidence="3">
    <location>
        <begin position="31"/>
        <end position="46"/>
    </location>
</feature>
<name>A0A6B2QU10_9BURK</name>
<dbReference type="InterPro" id="IPR051257">
    <property type="entry name" value="Diverse_CBS-Domain"/>
</dbReference>
<sequence length="387" mass="42205">MISRIRNLATILFSVDTPALSAQERRRSTAGALLGIGFCGLILYYIPISSHWLIAPIGASAVVLFTLPHSPLAQPWSIMGSYLFAASAALLSVALIPQSQLAAAVAVAATIWLMARFNCIHPSGGAIALFVVLEGPYSQDKIGPMLGLVALNGVLILLASILVNNLVLGRRYPYRPKVEDKNIHQTDDTNPLERNGITHPDLQSAMKKLDTFVDVQENELIQIYRLAVDHAFERNVGLTCGDIMSRDLITVNFGTSLEEAWSQLRKHKVKALPVVDNFNTLIGILTVADFLRQMDDTTSAGVAIRLQGLLKRTSGPTSEKAEVVGQIMSSKVYTAQTDTPISEILRHMTDHSIRHVPIIDDRKKIIGIVTQSDLLGALYRRLALSAA</sequence>
<dbReference type="Pfam" id="PF04982">
    <property type="entry name" value="TM_HPP"/>
    <property type="match status" value="1"/>
</dbReference>
<keyword evidence="3" id="KW-1133">Transmembrane helix</keyword>
<evidence type="ECO:0000313" key="5">
    <source>
        <dbReference type="EMBL" id="NDY81611.1"/>
    </source>
</evidence>
<proteinExistence type="predicted"/>
<organism evidence="5">
    <name type="scientific">Sheuella amnicola</name>
    <dbReference type="NCBI Taxonomy" id="2707330"/>
    <lineage>
        <taxon>Bacteria</taxon>
        <taxon>Pseudomonadati</taxon>
        <taxon>Pseudomonadota</taxon>
        <taxon>Betaproteobacteria</taxon>
        <taxon>Burkholderiales</taxon>
        <taxon>Alcaligenaceae</taxon>
        <taxon>Sheuella</taxon>
    </lineage>
</organism>
<dbReference type="CDD" id="cd04600">
    <property type="entry name" value="CBS_pair_HPP_assoc"/>
    <property type="match status" value="1"/>
</dbReference>
<dbReference type="InterPro" id="IPR058581">
    <property type="entry name" value="TM_HPP"/>
</dbReference>
<feature type="domain" description="CBS" evidence="4">
    <location>
        <begin position="244"/>
        <end position="300"/>
    </location>
</feature>
<feature type="transmembrane region" description="Helical" evidence="3">
    <location>
        <begin position="76"/>
        <end position="96"/>
    </location>
</feature>
<dbReference type="Gene3D" id="3.10.580.10">
    <property type="entry name" value="CBS-domain"/>
    <property type="match status" value="1"/>
</dbReference>
<keyword evidence="3" id="KW-0812">Transmembrane</keyword>
<keyword evidence="1 2" id="KW-0129">CBS domain</keyword>
<dbReference type="Pfam" id="PF00571">
    <property type="entry name" value="CBS"/>
    <property type="match status" value="2"/>
</dbReference>
<evidence type="ECO:0000256" key="3">
    <source>
        <dbReference type="SAM" id="Phobius"/>
    </source>
</evidence>
<evidence type="ECO:0000256" key="2">
    <source>
        <dbReference type="PROSITE-ProRule" id="PRU00703"/>
    </source>
</evidence>
<dbReference type="SUPFAM" id="SSF54631">
    <property type="entry name" value="CBS-domain pair"/>
    <property type="match status" value="1"/>
</dbReference>
<dbReference type="PROSITE" id="PS51371">
    <property type="entry name" value="CBS"/>
    <property type="match status" value="2"/>
</dbReference>
<dbReference type="AlphaFoldDB" id="A0A6B2QU10"/>
<comment type="caution">
    <text evidence="5">The sequence shown here is derived from an EMBL/GenBank/DDBJ whole genome shotgun (WGS) entry which is preliminary data.</text>
</comment>
<protein>
    <submittedName>
        <fullName evidence="5">CBS domain-containing protein</fullName>
    </submittedName>
</protein>
<feature type="domain" description="CBS" evidence="4">
    <location>
        <begin position="328"/>
        <end position="384"/>
    </location>
</feature>
<feature type="transmembrane region" description="Helical" evidence="3">
    <location>
        <begin position="145"/>
        <end position="167"/>
    </location>
</feature>
<feature type="transmembrane region" description="Helical" evidence="3">
    <location>
        <begin position="103"/>
        <end position="133"/>
    </location>
</feature>